<dbReference type="AlphaFoldDB" id="A0A8C2BUB7"/>
<dbReference type="SMART" id="SM00408">
    <property type="entry name" value="IGc2"/>
    <property type="match status" value="7"/>
</dbReference>
<dbReference type="CDD" id="cd00096">
    <property type="entry name" value="Ig"/>
    <property type="match status" value="1"/>
</dbReference>
<dbReference type="Proteomes" id="UP000694701">
    <property type="component" value="Unplaced"/>
</dbReference>
<reference evidence="4" key="1">
    <citation type="submission" date="2025-08" db="UniProtKB">
        <authorList>
            <consortium name="Ensembl"/>
        </authorList>
    </citation>
    <scope>IDENTIFICATION</scope>
</reference>
<dbReference type="PROSITE" id="PS50835">
    <property type="entry name" value="IG_LIKE"/>
    <property type="match status" value="9"/>
</dbReference>
<feature type="domain" description="Ig-like" evidence="3">
    <location>
        <begin position="450"/>
        <end position="532"/>
    </location>
</feature>
<evidence type="ECO:0000256" key="2">
    <source>
        <dbReference type="ARBA" id="ARBA00023157"/>
    </source>
</evidence>
<dbReference type="PANTHER" id="PTHR11481">
    <property type="entry name" value="IMMUNOGLOBULIN FC RECEPTOR"/>
    <property type="match status" value="1"/>
</dbReference>
<dbReference type="InterPro" id="IPR013783">
    <property type="entry name" value="Ig-like_fold"/>
</dbReference>
<dbReference type="PANTHER" id="PTHR11481:SF112">
    <property type="entry name" value="FC RECEPTOR-LIKE PROTEIN 4-RELATED"/>
    <property type="match status" value="1"/>
</dbReference>
<dbReference type="InterPro" id="IPR003599">
    <property type="entry name" value="Ig_sub"/>
</dbReference>
<evidence type="ECO:0000259" key="3">
    <source>
        <dbReference type="PROSITE" id="PS50835"/>
    </source>
</evidence>
<proteinExistence type="predicted"/>
<dbReference type="GO" id="GO:0009897">
    <property type="term" value="C:external side of plasma membrane"/>
    <property type="evidence" value="ECO:0007669"/>
    <property type="project" value="TreeGrafter"/>
</dbReference>
<dbReference type="GO" id="GO:0006955">
    <property type="term" value="P:immune response"/>
    <property type="evidence" value="ECO:0007669"/>
    <property type="project" value="TreeGrafter"/>
</dbReference>
<feature type="domain" description="Ig-like" evidence="3">
    <location>
        <begin position="85"/>
        <end position="159"/>
    </location>
</feature>
<feature type="domain" description="Ig-like" evidence="3">
    <location>
        <begin position="722"/>
        <end position="807"/>
    </location>
</feature>
<dbReference type="GO" id="GO:0007166">
    <property type="term" value="P:cell surface receptor signaling pathway"/>
    <property type="evidence" value="ECO:0007669"/>
    <property type="project" value="TreeGrafter"/>
</dbReference>
<feature type="domain" description="Ig-like" evidence="3">
    <location>
        <begin position="356"/>
        <end position="434"/>
    </location>
</feature>
<evidence type="ECO:0000256" key="1">
    <source>
        <dbReference type="ARBA" id="ARBA00022729"/>
    </source>
</evidence>
<evidence type="ECO:0000313" key="5">
    <source>
        <dbReference type="Proteomes" id="UP000694701"/>
    </source>
</evidence>
<dbReference type="Pfam" id="PF13895">
    <property type="entry name" value="Ig_2"/>
    <property type="match status" value="3"/>
</dbReference>
<keyword evidence="1" id="KW-0732">Signal</keyword>
<dbReference type="SUPFAM" id="SSF48726">
    <property type="entry name" value="Immunoglobulin"/>
    <property type="match status" value="9"/>
</dbReference>
<evidence type="ECO:0000313" key="4">
    <source>
        <dbReference type="Ensembl" id="ENSCCRP00020002605.1"/>
    </source>
</evidence>
<dbReference type="InterPro" id="IPR050488">
    <property type="entry name" value="Ig_Fc_receptor"/>
</dbReference>
<dbReference type="Pfam" id="PF13927">
    <property type="entry name" value="Ig_3"/>
    <property type="match status" value="4"/>
</dbReference>
<feature type="domain" description="Ig-like" evidence="3">
    <location>
        <begin position="1"/>
        <end position="68"/>
    </location>
</feature>
<dbReference type="Ensembl" id="ENSCCRT00020003045.1">
    <property type="protein sequence ID" value="ENSCCRP00020002605.1"/>
    <property type="gene ID" value="ENSCCRG00020001575.1"/>
</dbReference>
<dbReference type="InterPro" id="IPR007110">
    <property type="entry name" value="Ig-like_dom"/>
</dbReference>
<dbReference type="Gene3D" id="2.60.40.10">
    <property type="entry name" value="Immunoglobulins"/>
    <property type="match status" value="9"/>
</dbReference>
<organism evidence="4 5">
    <name type="scientific">Cyprinus carpio</name>
    <name type="common">Common carp</name>
    <dbReference type="NCBI Taxonomy" id="7962"/>
    <lineage>
        <taxon>Eukaryota</taxon>
        <taxon>Metazoa</taxon>
        <taxon>Chordata</taxon>
        <taxon>Craniata</taxon>
        <taxon>Vertebrata</taxon>
        <taxon>Euteleostomi</taxon>
        <taxon>Actinopterygii</taxon>
        <taxon>Neopterygii</taxon>
        <taxon>Teleostei</taxon>
        <taxon>Ostariophysi</taxon>
        <taxon>Cypriniformes</taxon>
        <taxon>Cyprinidae</taxon>
        <taxon>Cyprininae</taxon>
        <taxon>Cyprinus</taxon>
    </lineage>
</organism>
<feature type="domain" description="Ig-like" evidence="3">
    <location>
        <begin position="635"/>
        <end position="716"/>
    </location>
</feature>
<keyword evidence="2" id="KW-1015">Disulfide bond</keyword>
<dbReference type="SMART" id="SM00409">
    <property type="entry name" value="IG"/>
    <property type="match status" value="8"/>
</dbReference>
<feature type="domain" description="Ig-like" evidence="3">
    <location>
        <begin position="274"/>
        <end position="353"/>
    </location>
</feature>
<feature type="domain" description="Ig-like" evidence="3">
    <location>
        <begin position="174"/>
        <end position="256"/>
    </location>
</feature>
<name>A0A8C2BUB7_CYPCA</name>
<feature type="domain" description="Ig-like" evidence="3">
    <location>
        <begin position="539"/>
        <end position="625"/>
    </location>
</feature>
<accession>A0A8C2BUB7</accession>
<sequence>MDPKWTEFFPNENINLQCEIEGGSSGWTFQWMKDTWTSENNSVLAITLKHSDSGKYSCKGKLKNRQVTTQQSNAFQLNVKVPPEPKIQSDWTEAFPGEKVSLQCVIQGVSENWNYMWFNDLGKIFSSRETNIKGNTLTLSVKSSHNYMCQAKLRGRKVTTAKSTPHLITVKELPQLKLSIESQWNMFYPTEKVTMKCSVDDESNKWGYEWFKNGGLLQEDENISFSGNTLSISSAKAGHSGQYTCRGKHLTRTSVTTRETEAVQLHIQDIKPKPTITKNEWFEFFYTEERVQLKCNMTGVGWEYKWYKDLNFRITNPELTINAVSLNDAGDYYCKAQRGDFSVDSETLQVRVQKPPEPQIRSEWTEAFPGEKVSLQCVIQGVPENWNYMWFKDSSKIVSSGETNIKGNTLSLSVKSSHYGAYMCQAELQGRKVTTAKSTPHLITVHGSQPTIFLQKDPSPTEIYTGEQVKLTCSSQEKTSKWQYFWQKDSQQVNTDNNPIYTIQNATCSQQGNYTCQVRRGEMTYVKSVLLTIREPPKPNLSIESQWHMFYQTEKVTMKCSVDESNKWGYEWFRNGSLLKKDEAISFSGNTLFISSAKPGHSGQYTCRGKHLTRTVTTQENKAVQLRIKDITPRPTIKKHEWFELFYTEEKVQLDCNMPEVRWEYRWYKDTSSDHKNLITDSEFTIDAVSLTDAGDYHCKAKRGDFSVDSETLRVRVQARPPAFLRMETELSDIMTGDVTLRCNVSDGRQWNYTWFMNGQELNGSSDVLKVTGNEETIESEFKCKGINTERPLYSALSDGSIANNISE</sequence>
<dbReference type="InterPro" id="IPR036179">
    <property type="entry name" value="Ig-like_dom_sf"/>
</dbReference>
<protein>
    <recommendedName>
        <fullName evidence="3">Ig-like domain-containing protein</fullName>
    </recommendedName>
</protein>
<dbReference type="InterPro" id="IPR003598">
    <property type="entry name" value="Ig_sub2"/>
</dbReference>
<dbReference type="GO" id="GO:0004888">
    <property type="term" value="F:transmembrane signaling receptor activity"/>
    <property type="evidence" value="ECO:0007669"/>
    <property type="project" value="TreeGrafter"/>
</dbReference>